<keyword evidence="7" id="KW-1185">Reference proteome</keyword>
<dbReference type="SUPFAM" id="SSF51206">
    <property type="entry name" value="cAMP-binding domain-like"/>
    <property type="match status" value="1"/>
</dbReference>
<feature type="domain" description="HTH crp-type" evidence="5">
    <location>
        <begin position="133"/>
        <end position="207"/>
    </location>
</feature>
<evidence type="ECO:0000259" key="5">
    <source>
        <dbReference type="PROSITE" id="PS51063"/>
    </source>
</evidence>
<keyword evidence="3" id="KW-0804">Transcription</keyword>
<dbReference type="SMART" id="SM00419">
    <property type="entry name" value="HTH_CRP"/>
    <property type="match status" value="1"/>
</dbReference>
<dbReference type="InterPro" id="IPR018490">
    <property type="entry name" value="cNMP-bd_dom_sf"/>
</dbReference>
<dbReference type="PROSITE" id="PS51063">
    <property type="entry name" value="HTH_CRP_2"/>
    <property type="match status" value="1"/>
</dbReference>
<dbReference type="InterPro" id="IPR036390">
    <property type="entry name" value="WH_DNA-bd_sf"/>
</dbReference>
<evidence type="ECO:0000256" key="3">
    <source>
        <dbReference type="ARBA" id="ARBA00023163"/>
    </source>
</evidence>
<dbReference type="GO" id="GO:0006355">
    <property type="term" value="P:regulation of DNA-templated transcription"/>
    <property type="evidence" value="ECO:0007669"/>
    <property type="project" value="InterPro"/>
</dbReference>
<sequence length="244" mass="26263">MPHVPDVIAEEFAPPAVRIATRRYQKLVLSTEGDGTLYLVHKGVFLARATLPDARQQILNVLYPGDIAHARAMPALDGAAIAAASESGEIWRVRGAAVKTSTETNPSLSRAIADHFIEQAARLALHNAVLSGLNGDERVAALFIELTLRVGQPTPAGITFDMPLSRTDIADHLALNADTVSRIVSRMRSKALISMVGRNRIVCRDFEALAAECPLADALTHMHGSAKRRQETRSAPALTPAPRS</sequence>
<accession>V5SDN8</accession>
<dbReference type="OrthoDB" id="7930197at2"/>
<dbReference type="InterPro" id="IPR014710">
    <property type="entry name" value="RmlC-like_jellyroll"/>
</dbReference>
<dbReference type="RefSeq" id="WP_023787359.1">
    <property type="nucleotide sequence ID" value="NC_022997.1"/>
</dbReference>
<dbReference type="EMBL" id="CP006912">
    <property type="protein sequence ID" value="AHB48643.1"/>
    <property type="molecule type" value="Genomic_DNA"/>
</dbReference>
<evidence type="ECO:0000313" key="6">
    <source>
        <dbReference type="EMBL" id="AHB48643.1"/>
    </source>
</evidence>
<keyword evidence="1" id="KW-0805">Transcription regulation</keyword>
<name>V5SDN8_9HYPH</name>
<feature type="region of interest" description="Disordered" evidence="4">
    <location>
        <begin position="224"/>
        <end position="244"/>
    </location>
</feature>
<dbReference type="GO" id="GO:0003677">
    <property type="term" value="F:DNA binding"/>
    <property type="evidence" value="ECO:0007669"/>
    <property type="project" value="UniProtKB-KW"/>
</dbReference>
<protein>
    <submittedName>
        <fullName evidence="6">Crp/Fnr family transcription regulator</fullName>
    </submittedName>
</protein>
<dbReference type="CDD" id="cd00092">
    <property type="entry name" value="HTH_CRP"/>
    <property type="match status" value="1"/>
</dbReference>
<dbReference type="AlphaFoldDB" id="V5SDN8"/>
<dbReference type="STRING" id="1029756.W911_09990"/>
<evidence type="ECO:0000256" key="2">
    <source>
        <dbReference type="ARBA" id="ARBA00023125"/>
    </source>
</evidence>
<keyword evidence="2" id="KW-0238">DNA-binding</keyword>
<dbReference type="HOGENOM" id="CLU_1141360_0_0_5"/>
<dbReference type="Proteomes" id="UP000018542">
    <property type="component" value="Chromosome"/>
</dbReference>
<evidence type="ECO:0000256" key="1">
    <source>
        <dbReference type="ARBA" id="ARBA00023015"/>
    </source>
</evidence>
<dbReference type="Gene3D" id="2.60.120.10">
    <property type="entry name" value="Jelly Rolls"/>
    <property type="match status" value="1"/>
</dbReference>
<evidence type="ECO:0000313" key="7">
    <source>
        <dbReference type="Proteomes" id="UP000018542"/>
    </source>
</evidence>
<dbReference type="PRINTS" id="PR00034">
    <property type="entry name" value="HTHCRP"/>
</dbReference>
<dbReference type="InterPro" id="IPR012318">
    <property type="entry name" value="HTH_CRP"/>
</dbReference>
<dbReference type="KEGG" id="hni:W911_09990"/>
<proteinExistence type="predicted"/>
<evidence type="ECO:0000256" key="4">
    <source>
        <dbReference type="SAM" id="MobiDB-lite"/>
    </source>
</evidence>
<dbReference type="SUPFAM" id="SSF46785">
    <property type="entry name" value="Winged helix' DNA-binding domain"/>
    <property type="match status" value="1"/>
</dbReference>
<reference evidence="6 7" key="1">
    <citation type="journal article" date="2014" name="Genome Announc.">
        <title>Complete Genome Sequence of Hyphomicrobium nitrativorans Strain NL23, a Denitrifying Bacterium Isolated from Biofilm of a Methanol-Fed Denitrification System Treating Seawater at the Montreal Biodome.</title>
        <authorList>
            <person name="Martineau C."/>
            <person name="Villeneuve C."/>
            <person name="Mauffrey F."/>
            <person name="Villemur R."/>
        </authorList>
    </citation>
    <scope>NUCLEOTIDE SEQUENCE [LARGE SCALE GENOMIC DNA]</scope>
    <source>
        <strain evidence="6">NL23</strain>
    </source>
</reference>
<dbReference type="Pfam" id="PF13545">
    <property type="entry name" value="HTH_Crp_2"/>
    <property type="match status" value="1"/>
</dbReference>
<gene>
    <name evidence="6" type="ORF">W911_09990</name>
</gene>
<dbReference type="PATRIC" id="fig|1029756.8.peg.2079"/>
<organism evidence="6 7">
    <name type="scientific">Hyphomicrobium nitrativorans NL23</name>
    <dbReference type="NCBI Taxonomy" id="1029756"/>
    <lineage>
        <taxon>Bacteria</taxon>
        <taxon>Pseudomonadati</taxon>
        <taxon>Pseudomonadota</taxon>
        <taxon>Alphaproteobacteria</taxon>
        <taxon>Hyphomicrobiales</taxon>
        <taxon>Hyphomicrobiaceae</taxon>
        <taxon>Hyphomicrobium</taxon>
    </lineage>
</organism>